<name>A0ABT8AQE1_9HYPH</name>
<protein>
    <submittedName>
        <fullName evidence="1">Uncharacterized protein</fullName>
    </submittedName>
</protein>
<evidence type="ECO:0000313" key="1">
    <source>
        <dbReference type="EMBL" id="MDN3571810.1"/>
    </source>
</evidence>
<gene>
    <name evidence="1" type="ORF">QWZ18_14390</name>
</gene>
<dbReference type="RefSeq" id="WP_238291854.1">
    <property type="nucleotide sequence ID" value="NZ_BPQS01000046.1"/>
</dbReference>
<dbReference type="EMBL" id="JAUFPT010000046">
    <property type="protein sequence ID" value="MDN3571810.1"/>
    <property type="molecule type" value="Genomic_DNA"/>
</dbReference>
<evidence type="ECO:0000313" key="2">
    <source>
        <dbReference type="Proteomes" id="UP001244297"/>
    </source>
</evidence>
<keyword evidence="2" id="KW-1185">Reference proteome</keyword>
<comment type="caution">
    <text evidence="1">The sequence shown here is derived from an EMBL/GenBank/DDBJ whole genome shotgun (WGS) entry which is preliminary data.</text>
</comment>
<proteinExistence type="predicted"/>
<reference evidence="2" key="1">
    <citation type="journal article" date="2019" name="Int. J. Syst. Evol. Microbiol.">
        <title>The Global Catalogue of Microorganisms (GCM) 10K type strain sequencing project: providing services to taxonomists for standard genome sequencing and annotation.</title>
        <authorList>
            <consortium name="The Broad Institute Genomics Platform"/>
            <consortium name="The Broad Institute Genome Sequencing Center for Infectious Disease"/>
            <person name="Wu L."/>
            <person name="Ma J."/>
        </authorList>
    </citation>
    <scope>NUCLEOTIDE SEQUENCE [LARGE SCALE GENOMIC DNA]</scope>
    <source>
        <strain evidence="2">CECT 7806</strain>
    </source>
</reference>
<organism evidence="1 2">
    <name type="scientific">Methylobacterium longum</name>
    <dbReference type="NCBI Taxonomy" id="767694"/>
    <lineage>
        <taxon>Bacteria</taxon>
        <taxon>Pseudomonadati</taxon>
        <taxon>Pseudomonadota</taxon>
        <taxon>Alphaproteobacteria</taxon>
        <taxon>Hyphomicrobiales</taxon>
        <taxon>Methylobacteriaceae</taxon>
        <taxon>Methylobacterium</taxon>
    </lineage>
</organism>
<accession>A0ABT8AQE1</accession>
<dbReference type="Proteomes" id="UP001244297">
    <property type="component" value="Unassembled WGS sequence"/>
</dbReference>
<sequence length="218" mass="24351">MVRAGSSSAQFEAAIRETIKATQAAVVETAKREHAKILADIGHPVPFTRIVDGVKGAPEEAIKAGGRIEYDYHRLDEVVEFALKTLFDFSPVRNDRYRQSHVLFINGAEVQNLSAWKPGDEVVVLNAVPYARQIEQGSMKMRVPGSDHVYERAAVAVNRRFGNMARTRFSYRSPILSYVAGGKNRAERAALRQQPARRSAMAMERATRVPSLTFEEYA</sequence>